<dbReference type="GO" id="GO:0004553">
    <property type="term" value="F:hydrolase activity, hydrolyzing O-glycosyl compounds"/>
    <property type="evidence" value="ECO:0007669"/>
    <property type="project" value="InterPro"/>
</dbReference>
<evidence type="ECO:0000256" key="1">
    <source>
        <dbReference type="ARBA" id="ARBA00022801"/>
    </source>
</evidence>
<sequence length="380" mass="40079">MLKFRNVTSLRPILAASIFLLALGVCGLGVSLASCSTSGAPSGAPSAPATQPAGIVSISGNRLLRDGALWVPHAVQLVAFVAPPSAQRPPFTAAYAHYSTAELAAIKGWGADSIRFQISQPGADPQNPRYDSAFVQTAVGAVKAARSLGLNVIVSIQDESQSGETSPTPLPNAATNRVWRNLAPMLNGDNGIIYEMFNEPQPAPNAANWQQWTFAMNVVVKTIRSTGATNTLLADGLRFAESLNGVVPLTDPLNQVFYSSHPYFHSAANQMQSTWAKKFGNLAATAPVIIGEWTTATTYYCDANTPTAGLQLLQYIQSLHIGLVAVTYDFGLPTYGGIVSDYNGTPTTLANGIACGATSFGPGMLIQSWYKTGAVPSKLQ</sequence>
<dbReference type="InterPro" id="IPR017853">
    <property type="entry name" value="GH"/>
</dbReference>
<dbReference type="GO" id="GO:0009251">
    <property type="term" value="P:glucan catabolic process"/>
    <property type="evidence" value="ECO:0007669"/>
    <property type="project" value="TreeGrafter"/>
</dbReference>
<dbReference type="PROSITE" id="PS51257">
    <property type="entry name" value="PROKAR_LIPOPROTEIN"/>
    <property type="match status" value="1"/>
</dbReference>
<comment type="similarity">
    <text evidence="3">Belongs to the glycosyl hydrolase 5 (cellulase A) family.</text>
</comment>
<dbReference type="Pfam" id="PF00150">
    <property type="entry name" value="Cellulase"/>
    <property type="match status" value="1"/>
</dbReference>
<name>A0A7W7ZHM6_9BACT</name>
<dbReference type="RefSeq" id="WP_184222090.1">
    <property type="nucleotide sequence ID" value="NZ_JACHIP010000009.1"/>
</dbReference>
<keyword evidence="6" id="KW-1185">Reference proteome</keyword>
<dbReference type="SUPFAM" id="SSF51445">
    <property type="entry name" value="(Trans)glycosidases"/>
    <property type="match status" value="1"/>
</dbReference>
<evidence type="ECO:0000313" key="5">
    <source>
        <dbReference type="EMBL" id="MBB5060038.1"/>
    </source>
</evidence>
<evidence type="ECO:0000259" key="4">
    <source>
        <dbReference type="Pfam" id="PF00150"/>
    </source>
</evidence>
<dbReference type="InterPro" id="IPR001547">
    <property type="entry name" value="Glyco_hydro_5"/>
</dbReference>
<keyword evidence="1 3" id="KW-0378">Hydrolase</keyword>
<dbReference type="Gene3D" id="3.20.20.80">
    <property type="entry name" value="Glycosidases"/>
    <property type="match status" value="1"/>
</dbReference>
<comment type="caution">
    <text evidence="5">The sequence shown here is derived from an EMBL/GenBank/DDBJ whole genome shotgun (WGS) entry which is preliminary data.</text>
</comment>
<dbReference type="PANTHER" id="PTHR34142">
    <property type="entry name" value="ENDO-BETA-1,4-GLUCANASE A"/>
    <property type="match status" value="1"/>
</dbReference>
<feature type="domain" description="Glycoside hydrolase family 5" evidence="4">
    <location>
        <begin position="103"/>
        <end position="323"/>
    </location>
</feature>
<accession>A0A7W7ZHM6</accession>
<organism evidence="5 6">
    <name type="scientific">Granulicella aggregans</name>
    <dbReference type="NCBI Taxonomy" id="474949"/>
    <lineage>
        <taxon>Bacteria</taxon>
        <taxon>Pseudomonadati</taxon>
        <taxon>Acidobacteriota</taxon>
        <taxon>Terriglobia</taxon>
        <taxon>Terriglobales</taxon>
        <taxon>Acidobacteriaceae</taxon>
        <taxon>Granulicella</taxon>
    </lineage>
</organism>
<dbReference type="AlphaFoldDB" id="A0A7W7ZHM6"/>
<dbReference type="Proteomes" id="UP000540989">
    <property type="component" value="Unassembled WGS sequence"/>
</dbReference>
<gene>
    <name evidence="5" type="ORF">HDF16_004774</name>
</gene>
<keyword evidence="2 3" id="KW-0326">Glycosidase</keyword>
<evidence type="ECO:0000313" key="6">
    <source>
        <dbReference type="Proteomes" id="UP000540989"/>
    </source>
</evidence>
<proteinExistence type="inferred from homology"/>
<protein>
    <recommendedName>
        <fullName evidence="4">Glycoside hydrolase family 5 domain-containing protein</fullName>
    </recommendedName>
</protein>
<evidence type="ECO:0000256" key="2">
    <source>
        <dbReference type="ARBA" id="ARBA00023295"/>
    </source>
</evidence>
<evidence type="ECO:0000256" key="3">
    <source>
        <dbReference type="RuleBase" id="RU361153"/>
    </source>
</evidence>
<dbReference type="EMBL" id="JACHIP010000009">
    <property type="protein sequence ID" value="MBB5060038.1"/>
    <property type="molecule type" value="Genomic_DNA"/>
</dbReference>
<reference evidence="5 6" key="1">
    <citation type="submission" date="2020-08" db="EMBL/GenBank/DDBJ databases">
        <title>Genomic Encyclopedia of Type Strains, Phase IV (KMG-V): Genome sequencing to study the core and pangenomes of soil and plant-associated prokaryotes.</title>
        <authorList>
            <person name="Whitman W."/>
        </authorList>
    </citation>
    <scope>NUCLEOTIDE SEQUENCE [LARGE SCALE GENOMIC DNA]</scope>
    <source>
        <strain evidence="5 6">M8UP14</strain>
    </source>
</reference>
<dbReference type="PANTHER" id="PTHR34142:SF1">
    <property type="entry name" value="GLYCOSIDE HYDROLASE FAMILY 5 DOMAIN-CONTAINING PROTEIN"/>
    <property type="match status" value="1"/>
</dbReference>